<dbReference type="Pfam" id="PF00651">
    <property type="entry name" value="BTB"/>
    <property type="match status" value="1"/>
</dbReference>
<comment type="caution">
    <text evidence="4">The sequence shown here is derived from an EMBL/GenBank/DDBJ whole genome shotgun (WGS) entry which is preliminary data.</text>
</comment>
<evidence type="ECO:0000256" key="2">
    <source>
        <dbReference type="ARBA" id="ARBA00023242"/>
    </source>
</evidence>
<dbReference type="PANTHER" id="PTHR23110">
    <property type="entry name" value="BTB DOMAIN TRANSCRIPTION FACTOR"/>
    <property type="match status" value="1"/>
</dbReference>
<dbReference type="Proteomes" id="UP001168990">
    <property type="component" value="Unassembled WGS sequence"/>
</dbReference>
<keyword evidence="2" id="KW-0539">Nucleus</keyword>
<comment type="subcellular location">
    <subcellularLocation>
        <location evidence="1">Nucleus</location>
    </subcellularLocation>
</comment>
<gene>
    <name evidence="4" type="ORF">PV328_004522</name>
</gene>
<dbReference type="EMBL" id="JAQQBS010001422">
    <property type="protein sequence ID" value="KAK0166073.1"/>
    <property type="molecule type" value="Genomic_DNA"/>
</dbReference>
<protein>
    <recommendedName>
        <fullName evidence="3">BTB domain-containing protein</fullName>
    </recommendedName>
</protein>
<sequence>MQKEAMLNLRWDFFPSQLTSTLDMCYGQQYFVDTSLVCKDGTVLKCHKIILAGASTFFQRLLVKNDHPHPMIILHDIEADDLRTIINFIYCGEIEVVKSEVRRLLKIAQILEISGLKDIKSSGQFEENFSPTCGNSSTPIVVNNLKTTNIKNQDDIPMVVVQPPKSKHQSIKIKSNYNLRQRNVANKENNIQKHDGCNKKNDRIGRRNVGNDASCSNKSVIPSNNDVINRPSTSKCRKRVSIDEKPSIKRLNAVDDCNKYLKKLKLLNEVEVICKSYGENGSISNNKKSPDEQSRLDCGMFIKEEIDISSDEEFSPRLSCLKRMGRRKRILYPGVEIFRVASKSRNSLPSTSRASSNS</sequence>
<accession>A0AA39KLM5</accession>
<organism evidence="4 5">
    <name type="scientific">Microctonus aethiopoides</name>
    <dbReference type="NCBI Taxonomy" id="144406"/>
    <lineage>
        <taxon>Eukaryota</taxon>
        <taxon>Metazoa</taxon>
        <taxon>Ecdysozoa</taxon>
        <taxon>Arthropoda</taxon>
        <taxon>Hexapoda</taxon>
        <taxon>Insecta</taxon>
        <taxon>Pterygota</taxon>
        <taxon>Neoptera</taxon>
        <taxon>Endopterygota</taxon>
        <taxon>Hymenoptera</taxon>
        <taxon>Apocrita</taxon>
        <taxon>Ichneumonoidea</taxon>
        <taxon>Braconidae</taxon>
        <taxon>Euphorinae</taxon>
        <taxon>Microctonus</taxon>
    </lineage>
</organism>
<dbReference type="PANTHER" id="PTHR23110:SF109">
    <property type="entry name" value="FI07618P-RELATED"/>
    <property type="match status" value="1"/>
</dbReference>
<dbReference type="CDD" id="cd18315">
    <property type="entry name" value="BTB_POZ_BAB-like"/>
    <property type="match status" value="1"/>
</dbReference>
<evidence type="ECO:0000256" key="1">
    <source>
        <dbReference type="ARBA" id="ARBA00004123"/>
    </source>
</evidence>
<dbReference type="InterPro" id="IPR051095">
    <property type="entry name" value="Dros_DevTransReg"/>
</dbReference>
<dbReference type="PROSITE" id="PS50097">
    <property type="entry name" value="BTB"/>
    <property type="match status" value="1"/>
</dbReference>
<name>A0AA39KLM5_9HYME</name>
<dbReference type="GO" id="GO:0005634">
    <property type="term" value="C:nucleus"/>
    <property type="evidence" value="ECO:0007669"/>
    <property type="project" value="UniProtKB-SubCell"/>
</dbReference>
<dbReference type="GO" id="GO:0006357">
    <property type="term" value="P:regulation of transcription by RNA polymerase II"/>
    <property type="evidence" value="ECO:0007669"/>
    <property type="project" value="TreeGrafter"/>
</dbReference>
<evidence type="ECO:0000313" key="4">
    <source>
        <dbReference type="EMBL" id="KAK0166073.1"/>
    </source>
</evidence>
<evidence type="ECO:0000259" key="3">
    <source>
        <dbReference type="PROSITE" id="PS50097"/>
    </source>
</evidence>
<reference evidence="4" key="2">
    <citation type="submission" date="2023-03" db="EMBL/GenBank/DDBJ databases">
        <authorList>
            <person name="Inwood S.N."/>
            <person name="Skelly J.G."/>
            <person name="Guhlin J."/>
            <person name="Harrop T.W.R."/>
            <person name="Goldson S.G."/>
            <person name="Dearden P.K."/>
        </authorList>
    </citation>
    <scope>NUCLEOTIDE SEQUENCE</scope>
    <source>
        <strain evidence="4">Irish</strain>
        <tissue evidence="4">Whole body</tissue>
    </source>
</reference>
<dbReference type="InterPro" id="IPR000210">
    <property type="entry name" value="BTB/POZ_dom"/>
</dbReference>
<dbReference type="SMART" id="SM00225">
    <property type="entry name" value="BTB"/>
    <property type="match status" value="1"/>
</dbReference>
<dbReference type="Gene3D" id="3.30.710.10">
    <property type="entry name" value="Potassium Channel Kv1.1, Chain A"/>
    <property type="match status" value="1"/>
</dbReference>
<dbReference type="SUPFAM" id="SSF54695">
    <property type="entry name" value="POZ domain"/>
    <property type="match status" value="1"/>
</dbReference>
<proteinExistence type="predicted"/>
<dbReference type="InterPro" id="IPR011333">
    <property type="entry name" value="SKP1/BTB/POZ_sf"/>
</dbReference>
<reference evidence="4" key="1">
    <citation type="journal article" date="2023" name="bioRxiv">
        <title>Scaffold-level genome assemblies of two parasitoid biocontrol wasps reveal the parthenogenesis mechanism and an associated novel virus.</title>
        <authorList>
            <person name="Inwood S."/>
            <person name="Skelly J."/>
            <person name="Guhlin J."/>
            <person name="Harrop T."/>
            <person name="Goldson S."/>
            <person name="Dearden P."/>
        </authorList>
    </citation>
    <scope>NUCLEOTIDE SEQUENCE</scope>
    <source>
        <strain evidence="4">Irish</strain>
        <tissue evidence="4">Whole body</tissue>
    </source>
</reference>
<feature type="domain" description="BTB" evidence="3">
    <location>
        <begin position="32"/>
        <end position="98"/>
    </location>
</feature>
<dbReference type="AlphaFoldDB" id="A0AA39KLM5"/>
<keyword evidence="5" id="KW-1185">Reference proteome</keyword>
<evidence type="ECO:0000313" key="5">
    <source>
        <dbReference type="Proteomes" id="UP001168990"/>
    </source>
</evidence>